<dbReference type="GO" id="GO:0005634">
    <property type="term" value="C:nucleus"/>
    <property type="evidence" value="ECO:0007669"/>
    <property type="project" value="TreeGrafter"/>
</dbReference>
<dbReference type="InterPro" id="IPR011009">
    <property type="entry name" value="Kinase-like_dom_sf"/>
</dbReference>
<evidence type="ECO:0000313" key="8">
    <source>
        <dbReference type="WBParaSite" id="GPUH_0000709901-mRNA-1"/>
    </source>
</evidence>
<protein>
    <submittedName>
        <fullName evidence="8">Protein kinase domain-containing protein</fullName>
    </submittedName>
</protein>
<organism evidence="8">
    <name type="scientific">Gongylonema pulchrum</name>
    <dbReference type="NCBI Taxonomy" id="637853"/>
    <lineage>
        <taxon>Eukaryota</taxon>
        <taxon>Metazoa</taxon>
        <taxon>Ecdysozoa</taxon>
        <taxon>Nematoda</taxon>
        <taxon>Chromadorea</taxon>
        <taxon>Rhabditida</taxon>
        <taxon>Spirurina</taxon>
        <taxon>Spiruromorpha</taxon>
        <taxon>Spiruroidea</taxon>
        <taxon>Gongylonematidae</taxon>
        <taxon>Gongylonema</taxon>
    </lineage>
</organism>
<dbReference type="InterPro" id="IPR050339">
    <property type="entry name" value="CC_SR_Kinase"/>
</dbReference>
<evidence type="ECO:0000256" key="2">
    <source>
        <dbReference type="ARBA" id="ARBA00022741"/>
    </source>
</evidence>
<name>A0A183DEE9_9BILA</name>
<evidence type="ECO:0000313" key="7">
    <source>
        <dbReference type="Proteomes" id="UP000271098"/>
    </source>
</evidence>
<reference evidence="8" key="1">
    <citation type="submission" date="2016-06" db="UniProtKB">
        <authorList>
            <consortium name="WormBaseParasite"/>
        </authorList>
    </citation>
    <scope>IDENTIFICATION</scope>
</reference>
<keyword evidence="1" id="KW-0808">Transferase</keyword>
<sequence>MNILIDGNDHAKIGDFGLATREMVSKKLAVLNDSDVNSSMTKDIGTALYIAPELLSTTGTTADYTTKIDVYRCVSYLKYL</sequence>
<dbReference type="GO" id="GO:1990625">
    <property type="term" value="P:negative regulation of cytoplasmic translational initiation in response to stress"/>
    <property type="evidence" value="ECO:0007669"/>
    <property type="project" value="TreeGrafter"/>
</dbReference>
<evidence type="ECO:0000256" key="1">
    <source>
        <dbReference type="ARBA" id="ARBA00022679"/>
    </source>
</evidence>
<reference evidence="6 7" key="2">
    <citation type="submission" date="2018-11" db="EMBL/GenBank/DDBJ databases">
        <authorList>
            <consortium name="Pathogen Informatics"/>
        </authorList>
    </citation>
    <scope>NUCLEOTIDE SEQUENCE [LARGE SCALE GENOMIC DNA]</scope>
</reference>
<evidence type="ECO:0000259" key="5">
    <source>
        <dbReference type="PROSITE" id="PS50011"/>
    </source>
</evidence>
<dbReference type="Gene3D" id="1.10.510.10">
    <property type="entry name" value="Transferase(Phosphotransferase) domain 1"/>
    <property type="match status" value="1"/>
</dbReference>
<dbReference type="SUPFAM" id="SSF56112">
    <property type="entry name" value="Protein kinase-like (PK-like)"/>
    <property type="match status" value="1"/>
</dbReference>
<keyword evidence="2" id="KW-0547">Nucleotide-binding</keyword>
<dbReference type="OrthoDB" id="5915312at2759"/>
<dbReference type="EMBL" id="UYRT01017757">
    <property type="protein sequence ID" value="VDK57170.1"/>
    <property type="molecule type" value="Genomic_DNA"/>
</dbReference>
<dbReference type="AlphaFoldDB" id="A0A183DEE9"/>
<dbReference type="GO" id="GO:0005524">
    <property type="term" value="F:ATP binding"/>
    <property type="evidence" value="ECO:0007669"/>
    <property type="project" value="UniProtKB-KW"/>
</dbReference>
<dbReference type="Pfam" id="PF00069">
    <property type="entry name" value="Pkinase"/>
    <property type="match status" value="1"/>
</dbReference>
<evidence type="ECO:0000256" key="3">
    <source>
        <dbReference type="ARBA" id="ARBA00022777"/>
    </source>
</evidence>
<dbReference type="PANTHER" id="PTHR11042">
    <property type="entry name" value="EUKARYOTIC TRANSLATION INITIATION FACTOR 2-ALPHA KINASE EIF2-ALPHA KINASE -RELATED"/>
    <property type="match status" value="1"/>
</dbReference>
<feature type="domain" description="Protein kinase" evidence="5">
    <location>
        <begin position="1"/>
        <end position="80"/>
    </location>
</feature>
<keyword evidence="7" id="KW-1185">Reference proteome</keyword>
<dbReference type="WBParaSite" id="GPUH_0000709901-mRNA-1">
    <property type="protein sequence ID" value="GPUH_0000709901-mRNA-1"/>
    <property type="gene ID" value="GPUH_0000709901"/>
</dbReference>
<dbReference type="PROSITE" id="PS50011">
    <property type="entry name" value="PROTEIN_KINASE_DOM"/>
    <property type="match status" value="1"/>
</dbReference>
<accession>A0A183DEE9</accession>
<dbReference type="Proteomes" id="UP000271098">
    <property type="component" value="Unassembled WGS sequence"/>
</dbReference>
<evidence type="ECO:0000256" key="4">
    <source>
        <dbReference type="ARBA" id="ARBA00022840"/>
    </source>
</evidence>
<dbReference type="GO" id="GO:0005829">
    <property type="term" value="C:cytosol"/>
    <property type="evidence" value="ECO:0007669"/>
    <property type="project" value="TreeGrafter"/>
</dbReference>
<keyword evidence="4" id="KW-0067">ATP-binding</keyword>
<dbReference type="GO" id="GO:0004694">
    <property type="term" value="F:eukaryotic translation initiation factor 2alpha kinase activity"/>
    <property type="evidence" value="ECO:0007669"/>
    <property type="project" value="TreeGrafter"/>
</dbReference>
<proteinExistence type="predicted"/>
<dbReference type="PANTHER" id="PTHR11042:SF136">
    <property type="entry name" value="EIF-2-ALPHA KINASE GCN2"/>
    <property type="match status" value="1"/>
</dbReference>
<keyword evidence="3" id="KW-0418">Kinase</keyword>
<evidence type="ECO:0000313" key="6">
    <source>
        <dbReference type="EMBL" id="VDK57170.1"/>
    </source>
</evidence>
<dbReference type="InterPro" id="IPR000719">
    <property type="entry name" value="Prot_kinase_dom"/>
</dbReference>
<gene>
    <name evidence="6" type="ORF">GPUH_LOCUS7090</name>
</gene>